<feature type="region of interest" description="Disordered" evidence="1">
    <location>
        <begin position="128"/>
        <end position="165"/>
    </location>
</feature>
<feature type="compositionally biased region" description="Basic and acidic residues" evidence="1">
    <location>
        <begin position="281"/>
        <end position="297"/>
    </location>
</feature>
<dbReference type="OrthoDB" id="309351at2759"/>
<dbReference type="AlphaFoldDB" id="A0A8S1LZ57"/>
<comment type="caution">
    <text evidence="2">The sequence shown here is derived from an EMBL/GenBank/DDBJ whole genome shotgun (WGS) entry which is preliminary data.</text>
</comment>
<gene>
    <name evidence="2" type="ORF">PSON_ATCC_30995.1.T0280007</name>
</gene>
<accession>A0A8S1LZ57</accession>
<proteinExistence type="predicted"/>
<name>A0A8S1LZ57_9CILI</name>
<evidence type="ECO:0000313" key="2">
    <source>
        <dbReference type="EMBL" id="CAD8071335.1"/>
    </source>
</evidence>
<feature type="region of interest" description="Disordered" evidence="1">
    <location>
        <begin position="278"/>
        <end position="297"/>
    </location>
</feature>
<dbReference type="EMBL" id="CAJJDN010000028">
    <property type="protein sequence ID" value="CAD8071335.1"/>
    <property type="molecule type" value="Genomic_DNA"/>
</dbReference>
<sequence>MKSQCDLITQLRRSRQHLRKSERIFQLGLCHENQKSKSQNMKTFTTEKLFERKKEIPKRIKLQEKGQEIKQNEKDLKQTMKGMNNKVQKLRYSKKLAIDEDYLSSRNKHKQELQLQKKKILIKLQENQDAKQDGQLKKQEEQKEQEESKEYKEQEEQKEQKEYKEQREYKEYKEVNQNQEQQDFILDMIALENRFELRNEFEWKNHEFWNELDNGNNNLFKMQHEESYEQDSIFCYSFFSNDNYKLENYTNQKKKIGDKNQKLIQKIEKLEEQYSQNYDSNKVKLEDNNQSQKENENIQRNQQINQNIADKQQKLEDNQRNGVSRLIKILKREDEYSPLKQDEESQETNNFSHFLSQARYENSSRDSCKEIYKLMRQQYDKFCVDYFMIDLIWSEIKHSNELSYLQFLKCIQDMHKQDLLWFDEQGKKVYLI</sequence>
<protein>
    <submittedName>
        <fullName evidence="2">Uncharacterized protein</fullName>
    </submittedName>
</protein>
<evidence type="ECO:0000256" key="1">
    <source>
        <dbReference type="SAM" id="MobiDB-lite"/>
    </source>
</evidence>
<reference evidence="2" key="1">
    <citation type="submission" date="2021-01" db="EMBL/GenBank/DDBJ databases">
        <authorList>
            <consortium name="Genoscope - CEA"/>
            <person name="William W."/>
        </authorList>
    </citation>
    <scope>NUCLEOTIDE SEQUENCE</scope>
</reference>
<organism evidence="2 3">
    <name type="scientific">Paramecium sonneborni</name>
    <dbReference type="NCBI Taxonomy" id="65129"/>
    <lineage>
        <taxon>Eukaryota</taxon>
        <taxon>Sar</taxon>
        <taxon>Alveolata</taxon>
        <taxon>Ciliophora</taxon>
        <taxon>Intramacronucleata</taxon>
        <taxon>Oligohymenophorea</taxon>
        <taxon>Peniculida</taxon>
        <taxon>Parameciidae</taxon>
        <taxon>Paramecium</taxon>
    </lineage>
</organism>
<evidence type="ECO:0000313" key="3">
    <source>
        <dbReference type="Proteomes" id="UP000692954"/>
    </source>
</evidence>
<keyword evidence="3" id="KW-1185">Reference proteome</keyword>
<dbReference type="Proteomes" id="UP000692954">
    <property type="component" value="Unassembled WGS sequence"/>
</dbReference>